<dbReference type="PROSITE" id="PS50850">
    <property type="entry name" value="MFS"/>
    <property type="match status" value="1"/>
</dbReference>
<sequence>MAHAPSRFPAGAVPASPVARRVLVAACVGNFLEFYNFMAFAFFAPMIGQAFFPSGNHLASLLHSLMTFAVGFFLRPFGALVVGWYGRRYGQRAALMLTFSLMGAGSLLLALAPTTATIGLLAPVLIIVARMMQGFSDGGEVGPATALIVEAAPQGLGGVFAAMQSMTQLLGSLAGVVVGLVLSLTLSQDALYAWGWRVPFVLGLVIVPLGLALRASVAASGAASGAAAGTVAATVADSAATRIAGTGTGVGTTGAPARPRLDSAERGVLRRVVPLVFLCITSGTIITYVEHFGVSYAVAVLHLSPSIGMAGMAAGLVTGAVALGVGMATLARKPDPRPYVLAVGLVMAMASVPLYRLAIQAPGLGSMLLLNVTLFGLTGLGNACIWRTQVEALPARSRSFVFGIVYALAVSSFGGLTQPFVTWLVAVTANPMMPGYLMVAAVFLGLGAYMLLYRTIHHPAPTGDGTPARCKAGQDETPPMGEVTSGL</sequence>
<accession>A0A939HQL9</accession>
<evidence type="ECO:0000256" key="4">
    <source>
        <dbReference type="ARBA" id="ARBA00022692"/>
    </source>
</evidence>
<evidence type="ECO:0000256" key="1">
    <source>
        <dbReference type="ARBA" id="ARBA00004651"/>
    </source>
</evidence>
<dbReference type="InterPro" id="IPR036259">
    <property type="entry name" value="MFS_trans_sf"/>
</dbReference>
<comment type="caution">
    <text evidence="11">The sequence shown here is derived from an EMBL/GenBank/DDBJ whole genome shotgun (WGS) entry which is preliminary data.</text>
</comment>
<dbReference type="InterPro" id="IPR051084">
    <property type="entry name" value="H+-coupled_symporters"/>
</dbReference>
<evidence type="ECO:0000256" key="6">
    <source>
        <dbReference type="ARBA" id="ARBA00022989"/>
    </source>
</evidence>
<dbReference type="GO" id="GO:0015293">
    <property type="term" value="F:symporter activity"/>
    <property type="evidence" value="ECO:0007669"/>
    <property type="project" value="UniProtKB-KW"/>
</dbReference>
<dbReference type="InterPro" id="IPR020846">
    <property type="entry name" value="MFS_dom"/>
</dbReference>
<feature type="transmembrane region" description="Helical" evidence="9">
    <location>
        <begin position="141"/>
        <end position="162"/>
    </location>
</feature>
<keyword evidence="2" id="KW-0813">Transport</keyword>
<comment type="subcellular location">
    <subcellularLocation>
        <location evidence="1">Cell membrane</location>
        <topology evidence="1">Multi-pass membrane protein</topology>
    </subcellularLocation>
</comment>
<feature type="transmembrane region" description="Helical" evidence="9">
    <location>
        <begin position="309"/>
        <end position="331"/>
    </location>
</feature>
<keyword evidence="7 9" id="KW-0472">Membrane</keyword>
<dbReference type="RefSeq" id="WP_207847472.1">
    <property type="nucleotide sequence ID" value="NZ_JAFVMH010000014.1"/>
</dbReference>
<name>A0A939HQL9_9PROT</name>
<proteinExistence type="predicted"/>
<dbReference type="Pfam" id="PF07690">
    <property type="entry name" value="MFS_1"/>
    <property type="match status" value="1"/>
</dbReference>
<dbReference type="Proteomes" id="UP000664073">
    <property type="component" value="Unassembled WGS sequence"/>
</dbReference>
<feature type="transmembrane region" description="Helical" evidence="9">
    <location>
        <begin position="338"/>
        <end position="358"/>
    </location>
</feature>
<feature type="transmembrane region" description="Helical" evidence="9">
    <location>
        <begin position="364"/>
        <end position="388"/>
    </location>
</feature>
<dbReference type="AlphaFoldDB" id="A0A939HQL9"/>
<reference evidence="11" key="1">
    <citation type="submission" date="2021-03" db="EMBL/GenBank/DDBJ databases">
        <title>The complete genome sequence of Acetobacter sp. TBRC 12339.</title>
        <authorList>
            <person name="Charoenyingcharoen P."/>
            <person name="Yukphan P."/>
        </authorList>
    </citation>
    <scope>NUCLEOTIDE SEQUENCE</scope>
    <source>
        <strain evidence="11">TBRC 12339</strain>
    </source>
</reference>
<organism evidence="11 12">
    <name type="scientific">Acetobacter garciniae</name>
    <dbReference type="NCBI Taxonomy" id="2817435"/>
    <lineage>
        <taxon>Bacteria</taxon>
        <taxon>Pseudomonadati</taxon>
        <taxon>Pseudomonadota</taxon>
        <taxon>Alphaproteobacteria</taxon>
        <taxon>Acetobacterales</taxon>
        <taxon>Acetobacteraceae</taxon>
        <taxon>Acetobacter</taxon>
    </lineage>
</organism>
<evidence type="ECO:0000256" key="8">
    <source>
        <dbReference type="SAM" id="MobiDB-lite"/>
    </source>
</evidence>
<protein>
    <submittedName>
        <fullName evidence="11">MFS transporter</fullName>
    </submittedName>
</protein>
<feature type="transmembrane region" description="Helical" evidence="9">
    <location>
        <begin position="107"/>
        <end position="129"/>
    </location>
</feature>
<feature type="transmembrane region" description="Helical" evidence="9">
    <location>
        <begin position="433"/>
        <end position="452"/>
    </location>
</feature>
<feature type="domain" description="Major facilitator superfamily (MFS) profile" evidence="10">
    <location>
        <begin position="22"/>
        <end position="457"/>
    </location>
</feature>
<feature type="transmembrane region" description="Helical" evidence="9">
    <location>
        <begin position="268"/>
        <end position="289"/>
    </location>
</feature>
<keyword evidence="6 9" id="KW-1133">Transmembrane helix</keyword>
<evidence type="ECO:0000313" key="12">
    <source>
        <dbReference type="Proteomes" id="UP000664073"/>
    </source>
</evidence>
<evidence type="ECO:0000256" key="2">
    <source>
        <dbReference type="ARBA" id="ARBA00022448"/>
    </source>
</evidence>
<dbReference type="EMBL" id="JAFVMH010000014">
    <property type="protein sequence ID" value="MBO1326654.1"/>
    <property type="molecule type" value="Genomic_DNA"/>
</dbReference>
<dbReference type="SUPFAM" id="SSF103473">
    <property type="entry name" value="MFS general substrate transporter"/>
    <property type="match status" value="1"/>
</dbReference>
<keyword evidence="3" id="KW-1003">Cell membrane</keyword>
<dbReference type="PANTHER" id="PTHR43528">
    <property type="entry name" value="ALPHA-KETOGLUTARATE PERMEASE"/>
    <property type="match status" value="1"/>
</dbReference>
<keyword evidence="4 9" id="KW-0812">Transmembrane</keyword>
<dbReference type="Gene3D" id="1.20.1250.20">
    <property type="entry name" value="MFS general substrate transporter like domains"/>
    <property type="match status" value="1"/>
</dbReference>
<evidence type="ECO:0000256" key="7">
    <source>
        <dbReference type="ARBA" id="ARBA00023136"/>
    </source>
</evidence>
<dbReference type="GO" id="GO:0005886">
    <property type="term" value="C:plasma membrane"/>
    <property type="evidence" value="ECO:0007669"/>
    <property type="project" value="UniProtKB-SubCell"/>
</dbReference>
<evidence type="ECO:0000256" key="9">
    <source>
        <dbReference type="SAM" id="Phobius"/>
    </source>
</evidence>
<evidence type="ECO:0000256" key="3">
    <source>
        <dbReference type="ARBA" id="ARBA00022475"/>
    </source>
</evidence>
<feature type="transmembrane region" description="Helical" evidence="9">
    <location>
        <begin position="169"/>
        <end position="188"/>
    </location>
</feature>
<feature type="transmembrane region" description="Helical" evidence="9">
    <location>
        <begin position="400"/>
        <end position="421"/>
    </location>
</feature>
<feature type="transmembrane region" description="Helical" evidence="9">
    <location>
        <begin position="194"/>
        <end position="213"/>
    </location>
</feature>
<evidence type="ECO:0000259" key="10">
    <source>
        <dbReference type="PROSITE" id="PS50850"/>
    </source>
</evidence>
<feature type="transmembrane region" description="Helical" evidence="9">
    <location>
        <begin position="21"/>
        <end position="44"/>
    </location>
</feature>
<feature type="region of interest" description="Disordered" evidence="8">
    <location>
        <begin position="464"/>
        <end position="487"/>
    </location>
</feature>
<evidence type="ECO:0000256" key="5">
    <source>
        <dbReference type="ARBA" id="ARBA00022847"/>
    </source>
</evidence>
<evidence type="ECO:0000313" key="11">
    <source>
        <dbReference type="EMBL" id="MBO1326654.1"/>
    </source>
</evidence>
<feature type="transmembrane region" description="Helical" evidence="9">
    <location>
        <begin position="64"/>
        <end position="86"/>
    </location>
</feature>
<keyword evidence="12" id="KW-1185">Reference proteome</keyword>
<dbReference type="InterPro" id="IPR011701">
    <property type="entry name" value="MFS"/>
</dbReference>
<gene>
    <name evidence="11" type="ORF">J2D77_16015</name>
</gene>
<dbReference type="PANTHER" id="PTHR43528:SF3">
    <property type="entry name" value="CITRATE-PROTON SYMPORTER"/>
    <property type="match status" value="1"/>
</dbReference>
<keyword evidence="5" id="KW-0769">Symport</keyword>